<dbReference type="GO" id="GO:0005634">
    <property type="term" value="C:nucleus"/>
    <property type="evidence" value="ECO:0007669"/>
    <property type="project" value="UniProtKB-SubCell"/>
</dbReference>
<protein>
    <recommendedName>
        <fullName evidence="8">BHLH domain-containing protein</fullName>
    </recommendedName>
</protein>
<feature type="region of interest" description="Disordered" evidence="7">
    <location>
        <begin position="153"/>
        <end position="176"/>
    </location>
</feature>
<evidence type="ECO:0000256" key="5">
    <source>
        <dbReference type="ARBA" id="ARBA00023163"/>
    </source>
</evidence>
<dbReference type="Pfam" id="PF22754">
    <property type="entry name" value="bHLH-TF_ACT-like_plant"/>
    <property type="match status" value="1"/>
</dbReference>
<dbReference type="Pfam" id="PF00010">
    <property type="entry name" value="HLH"/>
    <property type="match status" value="1"/>
</dbReference>
<dbReference type="OMA" id="NINCPPS"/>
<dbReference type="GO" id="GO:0046983">
    <property type="term" value="F:protein dimerization activity"/>
    <property type="evidence" value="ECO:0007669"/>
    <property type="project" value="InterPro"/>
</dbReference>
<dbReference type="Proteomes" id="UP000824469">
    <property type="component" value="Unassembled WGS sequence"/>
</dbReference>
<dbReference type="GO" id="GO:0003700">
    <property type="term" value="F:DNA-binding transcription factor activity"/>
    <property type="evidence" value="ECO:0007669"/>
    <property type="project" value="TreeGrafter"/>
</dbReference>
<dbReference type="SMART" id="SM00353">
    <property type="entry name" value="HLH"/>
    <property type="match status" value="1"/>
</dbReference>
<keyword evidence="4" id="KW-0238">DNA-binding</keyword>
<dbReference type="FunFam" id="4.10.280.10:FF:000096">
    <property type="entry name" value="Basic helix-loop-helix (BHLH) DNA-binding superfamily protein"/>
    <property type="match status" value="1"/>
</dbReference>
<reference evidence="9 10" key="1">
    <citation type="journal article" date="2021" name="Nat. Plants">
        <title>The Taxus genome provides insights into paclitaxel biosynthesis.</title>
        <authorList>
            <person name="Xiong X."/>
            <person name="Gou J."/>
            <person name="Liao Q."/>
            <person name="Li Y."/>
            <person name="Zhou Q."/>
            <person name="Bi G."/>
            <person name="Li C."/>
            <person name="Du R."/>
            <person name="Wang X."/>
            <person name="Sun T."/>
            <person name="Guo L."/>
            <person name="Liang H."/>
            <person name="Lu P."/>
            <person name="Wu Y."/>
            <person name="Zhang Z."/>
            <person name="Ro D.K."/>
            <person name="Shang Y."/>
            <person name="Huang S."/>
            <person name="Yan J."/>
        </authorList>
    </citation>
    <scope>NUCLEOTIDE SEQUENCE [LARGE SCALE GENOMIC DNA]</scope>
    <source>
        <strain evidence="9">Ta-2019</strain>
    </source>
</reference>
<keyword evidence="5" id="KW-0804">Transcription</keyword>
<evidence type="ECO:0000256" key="4">
    <source>
        <dbReference type="ARBA" id="ARBA00023125"/>
    </source>
</evidence>
<evidence type="ECO:0000313" key="10">
    <source>
        <dbReference type="Proteomes" id="UP000824469"/>
    </source>
</evidence>
<gene>
    <name evidence="9" type="ORF">KI387_018283</name>
</gene>
<proteinExistence type="predicted"/>
<evidence type="ECO:0000256" key="3">
    <source>
        <dbReference type="ARBA" id="ARBA00023015"/>
    </source>
</evidence>
<keyword evidence="3" id="KW-0805">Transcription regulation</keyword>
<dbReference type="InterPro" id="IPR051358">
    <property type="entry name" value="TF_AMS/ICE1/BHLH6-like"/>
</dbReference>
<keyword evidence="6" id="KW-0539">Nucleus</keyword>
<dbReference type="PROSITE" id="PS50888">
    <property type="entry name" value="BHLH"/>
    <property type="match status" value="1"/>
</dbReference>
<evidence type="ECO:0000313" key="9">
    <source>
        <dbReference type="EMBL" id="KAH9323644.1"/>
    </source>
</evidence>
<dbReference type="PANTHER" id="PTHR31945:SF17">
    <property type="entry name" value="TRANSCRIPTION FACTOR FER-LIKE IRON DEFICIENCY-INDUCED TRANSCRIPTION FACTOR"/>
    <property type="match status" value="1"/>
</dbReference>
<comment type="subcellular location">
    <subcellularLocation>
        <location evidence="1">Nucleus</location>
    </subcellularLocation>
</comment>
<dbReference type="EMBL" id="JAHRHJ020000003">
    <property type="protein sequence ID" value="KAH9323644.1"/>
    <property type="molecule type" value="Genomic_DNA"/>
</dbReference>
<evidence type="ECO:0000256" key="6">
    <source>
        <dbReference type="ARBA" id="ARBA00023242"/>
    </source>
</evidence>
<feature type="domain" description="BHLH" evidence="8">
    <location>
        <begin position="167"/>
        <end position="216"/>
    </location>
</feature>
<comment type="caution">
    <text evidence="9">The sequence shown here is derived from an EMBL/GenBank/DDBJ whole genome shotgun (WGS) entry which is preliminary data.</text>
</comment>
<organism evidence="9 10">
    <name type="scientific">Taxus chinensis</name>
    <name type="common">Chinese yew</name>
    <name type="synonym">Taxus wallichiana var. chinensis</name>
    <dbReference type="NCBI Taxonomy" id="29808"/>
    <lineage>
        <taxon>Eukaryota</taxon>
        <taxon>Viridiplantae</taxon>
        <taxon>Streptophyta</taxon>
        <taxon>Embryophyta</taxon>
        <taxon>Tracheophyta</taxon>
        <taxon>Spermatophyta</taxon>
        <taxon>Pinopsida</taxon>
        <taxon>Pinidae</taxon>
        <taxon>Conifers II</taxon>
        <taxon>Cupressales</taxon>
        <taxon>Taxaceae</taxon>
        <taxon>Taxus</taxon>
    </lineage>
</organism>
<evidence type="ECO:0000256" key="7">
    <source>
        <dbReference type="SAM" id="MobiDB-lite"/>
    </source>
</evidence>
<feature type="non-terminal residue" evidence="9">
    <location>
        <position position="1"/>
    </location>
</feature>
<name>A0AA38LGI0_TAXCH</name>
<accession>A0AA38LGI0</accession>
<evidence type="ECO:0000256" key="2">
    <source>
        <dbReference type="ARBA" id="ARBA00011738"/>
    </source>
</evidence>
<dbReference type="GO" id="GO:0043565">
    <property type="term" value="F:sequence-specific DNA binding"/>
    <property type="evidence" value="ECO:0007669"/>
    <property type="project" value="TreeGrafter"/>
</dbReference>
<dbReference type="InterPro" id="IPR036638">
    <property type="entry name" value="HLH_DNA-bd_sf"/>
</dbReference>
<dbReference type="SUPFAM" id="SSF47459">
    <property type="entry name" value="HLH, helix-loop-helix DNA-binding domain"/>
    <property type="match status" value="1"/>
</dbReference>
<dbReference type="PANTHER" id="PTHR31945">
    <property type="entry name" value="TRANSCRIPTION FACTOR SCREAM2-RELATED"/>
    <property type="match status" value="1"/>
</dbReference>
<dbReference type="Gene3D" id="4.10.280.10">
    <property type="entry name" value="Helix-loop-helix DNA-binding domain"/>
    <property type="match status" value="1"/>
</dbReference>
<keyword evidence="10" id="KW-1185">Reference proteome</keyword>
<feature type="compositionally biased region" description="Basic and acidic residues" evidence="7">
    <location>
        <begin position="166"/>
        <end position="176"/>
    </location>
</feature>
<evidence type="ECO:0000256" key="1">
    <source>
        <dbReference type="ARBA" id="ARBA00004123"/>
    </source>
</evidence>
<dbReference type="InterPro" id="IPR054502">
    <property type="entry name" value="bHLH-TF_ACT-like_plant"/>
</dbReference>
<sequence length="324" mass="35677">MDRNSFGGAGNDFNSIAHFNGLLSAQEAHNSLVESMEDHGLLLTHLEGPAAAAMAGSEQGWNCFLSDNLWTSADLPAKPHNFQPWMPTTLEAFAATNHSLSDITQSQLLFSPSKIEGADKIFENNCVSGSTPLQGKCSGDSLKYEYSSEEIENLNDEDEGSVKSGRSSDRKTLISERRRRGRLNERLYALRSLVPKISKMDKASIVGDAITYVQDLQKQVKDIKAEIAQLEAMDSAPLDGDSVVTDVDNSISPGNEVNKPCRKIILELDVSKVEERTFHIRIYCKKGAGVMIKLTRVFESLPLDFHNTNLTSFDGHIIKTATIK</sequence>
<comment type="subunit">
    <text evidence="2">Homodimer.</text>
</comment>
<dbReference type="AlphaFoldDB" id="A0AA38LGI0"/>
<evidence type="ECO:0000259" key="8">
    <source>
        <dbReference type="PROSITE" id="PS50888"/>
    </source>
</evidence>
<dbReference type="InterPro" id="IPR011598">
    <property type="entry name" value="bHLH_dom"/>
</dbReference>